<dbReference type="InterPro" id="IPR001584">
    <property type="entry name" value="Integrase_cat-core"/>
</dbReference>
<dbReference type="Gene3D" id="3.30.420.10">
    <property type="entry name" value="Ribonuclease H-like superfamily/Ribonuclease H"/>
    <property type="match status" value="1"/>
</dbReference>
<dbReference type="RefSeq" id="WP_123855295.1">
    <property type="nucleotide sequence ID" value="NZ_CP033915.1"/>
</dbReference>
<feature type="coiled-coil region" evidence="1">
    <location>
        <begin position="49"/>
        <end position="76"/>
    </location>
</feature>
<dbReference type="Pfam" id="PF13683">
    <property type="entry name" value="rve_3"/>
    <property type="match status" value="1"/>
</dbReference>
<protein>
    <submittedName>
        <fullName evidence="3">IS3 family transposase</fullName>
    </submittedName>
</protein>
<proteinExistence type="predicted"/>
<dbReference type="InterPro" id="IPR036397">
    <property type="entry name" value="RNaseH_sf"/>
</dbReference>
<dbReference type="Pfam" id="PF01527">
    <property type="entry name" value="HTH_Tnp_1"/>
    <property type="match status" value="1"/>
</dbReference>
<dbReference type="PANTHER" id="PTHR47515">
    <property type="entry name" value="LOW CALCIUM RESPONSE LOCUS PROTEIN T"/>
    <property type="match status" value="1"/>
</dbReference>
<dbReference type="GO" id="GO:0006313">
    <property type="term" value="P:DNA transposition"/>
    <property type="evidence" value="ECO:0007669"/>
    <property type="project" value="InterPro"/>
</dbReference>
<dbReference type="InterPro" id="IPR002514">
    <property type="entry name" value="Transposase_8"/>
</dbReference>
<dbReference type="PANTHER" id="PTHR47515:SF2">
    <property type="entry name" value="INTEGRASE CORE DOMAIN PROTEIN"/>
    <property type="match status" value="1"/>
</dbReference>
<gene>
    <name evidence="3" type="ORF">EG349_18170</name>
</gene>
<keyword evidence="1" id="KW-0175">Coiled coil</keyword>
<dbReference type="NCBIfam" id="NF033516">
    <property type="entry name" value="transpos_IS3"/>
    <property type="match status" value="1"/>
</dbReference>
<organism evidence="3 4">
    <name type="scientific">Chryseobacterium shandongense</name>
    <dbReference type="NCBI Taxonomy" id="1493872"/>
    <lineage>
        <taxon>Bacteria</taxon>
        <taxon>Pseudomonadati</taxon>
        <taxon>Bacteroidota</taxon>
        <taxon>Flavobacteriia</taxon>
        <taxon>Flavobacteriales</taxon>
        <taxon>Weeksellaceae</taxon>
        <taxon>Chryseobacterium group</taxon>
        <taxon>Chryseobacterium</taxon>
    </lineage>
</organism>
<dbReference type="Proteomes" id="UP000274073">
    <property type="component" value="Chromosome"/>
</dbReference>
<dbReference type="Pfam" id="PF13276">
    <property type="entry name" value="HTH_21"/>
    <property type="match status" value="1"/>
</dbReference>
<name>A0AAD0YH55_9FLAO</name>
<dbReference type="AlphaFoldDB" id="A0AAD0YH55"/>
<sequence length="357" mass="42463">MKQSKFTEVRIIKILSEQNAGKSVNDICREHGISQGTFYNWKSKYGGMEAHQLAQLKELEKQLSQYKKIVAELTLENVVLKDVIGKKALTPCEKRDLVLYSKETHQMSFRRACQVFSLQTSVFYYRKIRKSKDDEIRAQLALLAEEHETWGFWTMHHRLRNLGFGWNHKRVYRIYTSMKLNLRNKRKKRLAARIKEPLLRPIYPNVTWSMDFMHDTLENGKSVRSLNVIDDFNREVLNISIDTSLPSARVIAELEKLIEWRGKPEKIRVDNGPEFIAEKLKNWCNNQNIELHFIQPGKPTQNSLIERFNRTFRTEFLNVHLFESIKEMRTYAEIWMWMYNNERPHSALQYLSPRGFY</sequence>
<evidence type="ECO:0000313" key="3">
    <source>
        <dbReference type="EMBL" id="AZA88558.1"/>
    </source>
</evidence>
<accession>A0AAD0YH55</accession>
<evidence type="ECO:0000313" key="4">
    <source>
        <dbReference type="Proteomes" id="UP000274073"/>
    </source>
</evidence>
<dbReference type="InterPro" id="IPR025948">
    <property type="entry name" value="HTH-like_dom"/>
</dbReference>
<feature type="domain" description="Integrase catalytic" evidence="2">
    <location>
        <begin position="200"/>
        <end position="357"/>
    </location>
</feature>
<dbReference type="InterPro" id="IPR009057">
    <property type="entry name" value="Homeodomain-like_sf"/>
</dbReference>
<dbReference type="SUPFAM" id="SSF53098">
    <property type="entry name" value="Ribonuclease H-like"/>
    <property type="match status" value="1"/>
</dbReference>
<evidence type="ECO:0000256" key="1">
    <source>
        <dbReference type="SAM" id="Coils"/>
    </source>
</evidence>
<dbReference type="InterPro" id="IPR048020">
    <property type="entry name" value="Transpos_IS3"/>
</dbReference>
<reference evidence="3 4" key="1">
    <citation type="submission" date="2018-11" db="EMBL/GenBank/DDBJ databases">
        <title>Proposal to divide the Flavobacteriaceae and reorganize its genera based on Amino Acid Identity values calculated from whole genome sequences.</title>
        <authorList>
            <person name="Nicholson A.C."/>
            <person name="Gulvik C.A."/>
            <person name="Whitney A.M."/>
            <person name="Humrighouse B.W."/>
            <person name="Bell M."/>
            <person name="Holmes B."/>
            <person name="Steigerwalt A.G."/>
            <person name="Villarma A."/>
            <person name="Sheth M."/>
            <person name="Batra D."/>
            <person name="Pryor J."/>
            <person name="Bernardet J.-F."/>
            <person name="Hugo C."/>
            <person name="Kampfer P."/>
            <person name="Newman J."/>
            <person name="McQuiston J.R."/>
        </authorList>
    </citation>
    <scope>NUCLEOTIDE SEQUENCE [LARGE SCALE GENOMIC DNA]</scope>
    <source>
        <strain evidence="3 4">G0207</strain>
    </source>
</reference>
<dbReference type="PROSITE" id="PS50994">
    <property type="entry name" value="INTEGRASE"/>
    <property type="match status" value="1"/>
</dbReference>
<dbReference type="GO" id="GO:0015074">
    <property type="term" value="P:DNA integration"/>
    <property type="evidence" value="ECO:0007669"/>
    <property type="project" value="InterPro"/>
</dbReference>
<dbReference type="SUPFAM" id="SSF46689">
    <property type="entry name" value="Homeodomain-like"/>
    <property type="match status" value="1"/>
</dbReference>
<evidence type="ECO:0000259" key="2">
    <source>
        <dbReference type="PROSITE" id="PS50994"/>
    </source>
</evidence>
<dbReference type="GO" id="GO:0004803">
    <property type="term" value="F:transposase activity"/>
    <property type="evidence" value="ECO:0007669"/>
    <property type="project" value="InterPro"/>
</dbReference>
<dbReference type="Gene3D" id="1.10.10.60">
    <property type="entry name" value="Homeodomain-like"/>
    <property type="match status" value="1"/>
</dbReference>
<dbReference type="InterPro" id="IPR012337">
    <property type="entry name" value="RNaseH-like_sf"/>
</dbReference>
<dbReference type="GO" id="GO:0003677">
    <property type="term" value="F:DNA binding"/>
    <property type="evidence" value="ECO:0007669"/>
    <property type="project" value="InterPro"/>
</dbReference>
<dbReference type="EMBL" id="CP033915">
    <property type="protein sequence ID" value="AZA88558.1"/>
    <property type="molecule type" value="Genomic_DNA"/>
</dbReference>